<evidence type="ECO:0000313" key="1">
    <source>
        <dbReference type="EMBL" id="KMS93738.1"/>
    </source>
</evidence>
<evidence type="ECO:0000313" key="2">
    <source>
        <dbReference type="Proteomes" id="UP000035740"/>
    </source>
</evidence>
<dbReference type="Gramene" id="KMS93738">
    <property type="protein sequence ID" value="KMS93738"/>
    <property type="gene ID" value="BVRB_028460"/>
</dbReference>
<sequence>VAYTAAKIMDCSDKATLDAKNFIQIKTILDQIEEKRRSLPAHEISSYSDQVQIDFERGSDSKWQSLLLPHFERLIQEDVRGLAGFPTRMPT</sequence>
<feature type="non-terminal residue" evidence="1">
    <location>
        <position position="1"/>
    </location>
</feature>
<gene>
    <name evidence="1" type="ORF">BVRB_028460</name>
</gene>
<dbReference type="AlphaFoldDB" id="A0A0J8B1G2"/>
<reference evidence="1 2" key="1">
    <citation type="journal article" date="2014" name="Nature">
        <title>The genome of the recently domesticated crop plant sugar beet (Beta vulgaris).</title>
        <authorList>
            <person name="Dohm J.C."/>
            <person name="Minoche A.E."/>
            <person name="Holtgrawe D."/>
            <person name="Capella-Gutierrez S."/>
            <person name="Zakrzewski F."/>
            <person name="Tafer H."/>
            <person name="Rupp O."/>
            <person name="Sorensen T.R."/>
            <person name="Stracke R."/>
            <person name="Reinhardt R."/>
            <person name="Goesmann A."/>
            <person name="Kraft T."/>
            <person name="Schulz B."/>
            <person name="Stadler P.F."/>
            <person name="Schmidt T."/>
            <person name="Gabaldon T."/>
            <person name="Lehrach H."/>
            <person name="Weisshaar B."/>
            <person name="Himmelbauer H."/>
        </authorList>
    </citation>
    <scope>NUCLEOTIDE SEQUENCE [LARGE SCALE GENOMIC DNA]</scope>
    <source>
        <tissue evidence="1">Taproot</tissue>
    </source>
</reference>
<proteinExistence type="predicted"/>
<accession>A0A0J8B1G2</accession>
<dbReference type="EMBL" id="KQ099513">
    <property type="protein sequence ID" value="KMS93738.1"/>
    <property type="molecule type" value="Genomic_DNA"/>
</dbReference>
<name>A0A0J8B1G2_BETVV</name>
<protein>
    <submittedName>
        <fullName evidence="1">Uncharacterized protein</fullName>
    </submittedName>
</protein>
<dbReference type="Proteomes" id="UP000035740">
    <property type="component" value="Unassembled WGS sequence"/>
</dbReference>
<organism evidence="1 2">
    <name type="scientific">Beta vulgaris subsp. vulgaris</name>
    <name type="common">Beet</name>
    <dbReference type="NCBI Taxonomy" id="3555"/>
    <lineage>
        <taxon>Eukaryota</taxon>
        <taxon>Viridiplantae</taxon>
        <taxon>Streptophyta</taxon>
        <taxon>Embryophyta</taxon>
        <taxon>Tracheophyta</taxon>
        <taxon>Spermatophyta</taxon>
        <taxon>Magnoliopsida</taxon>
        <taxon>eudicotyledons</taxon>
        <taxon>Gunneridae</taxon>
        <taxon>Pentapetalae</taxon>
        <taxon>Caryophyllales</taxon>
        <taxon>Chenopodiaceae</taxon>
        <taxon>Betoideae</taxon>
        <taxon>Beta</taxon>
    </lineage>
</organism>
<keyword evidence="2" id="KW-1185">Reference proteome</keyword>